<dbReference type="GO" id="GO:0005829">
    <property type="term" value="C:cytosol"/>
    <property type="evidence" value="ECO:0007669"/>
    <property type="project" value="TreeGrafter"/>
</dbReference>
<evidence type="ECO:0000256" key="1">
    <source>
        <dbReference type="ARBA" id="ARBA00022676"/>
    </source>
</evidence>
<dbReference type="Proteomes" id="UP000557772">
    <property type="component" value="Unassembled WGS sequence"/>
</dbReference>
<accession>A0A849AP01</accession>
<proteinExistence type="predicted"/>
<dbReference type="GO" id="GO:0009244">
    <property type="term" value="P:lipopolysaccharide core region biosynthetic process"/>
    <property type="evidence" value="ECO:0007669"/>
    <property type="project" value="TreeGrafter"/>
</dbReference>
<dbReference type="RefSeq" id="WP_171158573.1">
    <property type="nucleotide sequence ID" value="NZ_JABENB010000003.1"/>
</dbReference>
<dbReference type="GO" id="GO:0008713">
    <property type="term" value="F:ADP-heptose-lipopolysaccharide heptosyltransferase activity"/>
    <property type="evidence" value="ECO:0007669"/>
    <property type="project" value="TreeGrafter"/>
</dbReference>
<organism evidence="3 4">
    <name type="scientific">Flexivirga aerilata</name>
    <dbReference type="NCBI Taxonomy" id="1656889"/>
    <lineage>
        <taxon>Bacteria</taxon>
        <taxon>Bacillati</taxon>
        <taxon>Actinomycetota</taxon>
        <taxon>Actinomycetes</taxon>
        <taxon>Micrococcales</taxon>
        <taxon>Dermacoccaceae</taxon>
        <taxon>Flexivirga</taxon>
    </lineage>
</organism>
<gene>
    <name evidence="3" type="ORF">HJ588_17455</name>
</gene>
<dbReference type="PANTHER" id="PTHR30160">
    <property type="entry name" value="TETRAACYLDISACCHARIDE 4'-KINASE-RELATED"/>
    <property type="match status" value="1"/>
</dbReference>
<dbReference type="EMBL" id="JABENB010000003">
    <property type="protein sequence ID" value="NNG41048.1"/>
    <property type="molecule type" value="Genomic_DNA"/>
</dbReference>
<keyword evidence="1" id="KW-0328">Glycosyltransferase</keyword>
<dbReference type="PANTHER" id="PTHR30160:SF1">
    <property type="entry name" value="LIPOPOLYSACCHARIDE 1,2-N-ACETYLGLUCOSAMINETRANSFERASE-RELATED"/>
    <property type="match status" value="1"/>
</dbReference>
<keyword evidence="2 3" id="KW-0808">Transferase</keyword>
<dbReference type="SUPFAM" id="SSF53756">
    <property type="entry name" value="UDP-Glycosyltransferase/glycogen phosphorylase"/>
    <property type="match status" value="1"/>
</dbReference>
<evidence type="ECO:0000313" key="4">
    <source>
        <dbReference type="Proteomes" id="UP000557772"/>
    </source>
</evidence>
<protein>
    <submittedName>
        <fullName evidence="3">Glycosyltransferase family 9 protein</fullName>
    </submittedName>
</protein>
<sequence>MRPAALLLRALGLGDALTGVAALRGWRRLLPDHRLVLACPRPIGSWLTDLGVVDGVLATSGLGRPLSWPGPPPDLAVNLHGRGPQSHLLLERTRARRSLGFACERAKFAAGPPWLEQVHEVERWCSLVRSYGGTCSADDLRLPLPDGRRRGDYVLMHPGAGFPARRWPADRWRDVAAAQHLPVHVTGGSRDRALGRRIADGLPHVHDLTGRLDLAGLADQVGGARVVLSSDTGVAHLATAVRTRSVTIFGPSSPQVWGPLLDLERHDVIWHQEVPSPRQPNALTLDPRIAAVSVAEMLAATTRMIE</sequence>
<dbReference type="CDD" id="cd03789">
    <property type="entry name" value="GT9_LPS_heptosyltransferase"/>
    <property type="match status" value="1"/>
</dbReference>
<dbReference type="Pfam" id="PF01075">
    <property type="entry name" value="Glyco_transf_9"/>
    <property type="match status" value="1"/>
</dbReference>
<keyword evidence="4" id="KW-1185">Reference proteome</keyword>
<name>A0A849AP01_9MICO</name>
<dbReference type="InterPro" id="IPR051199">
    <property type="entry name" value="LPS_LOS_Heptosyltrfase"/>
</dbReference>
<evidence type="ECO:0000256" key="2">
    <source>
        <dbReference type="ARBA" id="ARBA00022679"/>
    </source>
</evidence>
<comment type="caution">
    <text evidence="3">The sequence shown here is derived from an EMBL/GenBank/DDBJ whole genome shotgun (WGS) entry which is preliminary data.</text>
</comment>
<dbReference type="InterPro" id="IPR002201">
    <property type="entry name" value="Glyco_trans_9"/>
</dbReference>
<reference evidence="3 4" key="1">
    <citation type="submission" date="2020-05" db="EMBL/GenBank/DDBJ databases">
        <title>Flexivirga sp. ID2601S isolated from air conditioner.</title>
        <authorList>
            <person name="Kim D.H."/>
        </authorList>
    </citation>
    <scope>NUCLEOTIDE SEQUENCE [LARGE SCALE GENOMIC DNA]</scope>
    <source>
        <strain evidence="3 4">ID2601S</strain>
    </source>
</reference>
<evidence type="ECO:0000313" key="3">
    <source>
        <dbReference type="EMBL" id="NNG41048.1"/>
    </source>
</evidence>
<dbReference type="AlphaFoldDB" id="A0A849AP01"/>
<dbReference type="Gene3D" id="3.40.50.2000">
    <property type="entry name" value="Glycogen Phosphorylase B"/>
    <property type="match status" value="2"/>
</dbReference>